<feature type="compositionally biased region" description="Basic residues" evidence="1">
    <location>
        <begin position="1"/>
        <end position="10"/>
    </location>
</feature>
<dbReference type="AlphaFoldDB" id="A0A9Q1G1W8"/>
<reference evidence="2" key="1">
    <citation type="journal article" date="2023" name="Science">
        <title>Genome structures resolve the early diversification of teleost fishes.</title>
        <authorList>
            <person name="Parey E."/>
            <person name="Louis A."/>
            <person name="Montfort J."/>
            <person name="Bouchez O."/>
            <person name="Roques C."/>
            <person name="Iampietro C."/>
            <person name="Lluch J."/>
            <person name="Castinel A."/>
            <person name="Donnadieu C."/>
            <person name="Desvignes T."/>
            <person name="Floi Bucao C."/>
            <person name="Jouanno E."/>
            <person name="Wen M."/>
            <person name="Mejri S."/>
            <person name="Dirks R."/>
            <person name="Jansen H."/>
            <person name="Henkel C."/>
            <person name="Chen W.J."/>
            <person name="Zahm M."/>
            <person name="Cabau C."/>
            <person name="Klopp C."/>
            <person name="Thompson A.W."/>
            <person name="Robinson-Rechavi M."/>
            <person name="Braasch I."/>
            <person name="Lecointre G."/>
            <person name="Bobe J."/>
            <person name="Postlethwait J.H."/>
            <person name="Berthelot C."/>
            <person name="Roest Crollius H."/>
            <person name="Guiguen Y."/>
        </authorList>
    </citation>
    <scope>NUCLEOTIDE SEQUENCE</scope>
    <source>
        <strain evidence="2">WJC10195</strain>
    </source>
</reference>
<evidence type="ECO:0000313" key="2">
    <source>
        <dbReference type="EMBL" id="KAJ8371241.1"/>
    </source>
</evidence>
<dbReference type="EMBL" id="JAINUF010000003">
    <property type="protein sequence ID" value="KAJ8371241.1"/>
    <property type="molecule type" value="Genomic_DNA"/>
</dbReference>
<feature type="region of interest" description="Disordered" evidence="1">
    <location>
        <begin position="100"/>
        <end position="121"/>
    </location>
</feature>
<proteinExistence type="predicted"/>
<gene>
    <name evidence="2" type="ORF">SKAU_G00112690</name>
</gene>
<feature type="region of interest" description="Disordered" evidence="1">
    <location>
        <begin position="247"/>
        <end position="266"/>
    </location>
</feature>
<accession>A0A9Q1G1W8</accession>
<feature type="compositionally biased region" description="Basic and acidic residues" evidence="1">
    <location>
        <begin position="14"/>
        <end position="24"/>
    </location>
</feature>
<feature type="region of interest" description="Disordered" evidence="1">
    <location>
        <begin position="287"/>
        <end position="375"/>
    </location>
</feature>
<sequence>MEASHKHNIVTKKCTVEDKRRQSEGKSGLTAGSASRFLPSDGQTDGQTDGAPTPPTHRYRRVRHSWQEQLTLTAGAEYSGASRGPVAVWSLWPARCPGSPSRAQSARSALLSPNKHDDQETAAYSNRPAFFPPPRSTSFFFLSAAVYVVTLPPYNGEINNDNGAIDKQRWRAACGAYNRAYVRSGGSPPDSKCVNSRSYSGPPRLTTEPSRVPLSHHDTIEPLTHVFYQGRSASQPRRPLPFRTLQAAQPEEESLSSRGSYSPQPDVNKRVVGGWGGCHNGVQEQAYRGAGGGGRPRDSGVFGGKPWSGETGFVLPSRRPGHEEVPACCAPPFADTHKSGELISGGPKRAPSPPPPRKGSDRAEEPSAGAGEEAHTKHVISVCAWAKRREGETGERGLAERGSWSPSDGRLTHLRARRCRTGRSGRGAAAAGFGSWCRRGDLLWAGQRVSGAQELPSSLLFTTSLPGEPNFC</sequence>
<feature type="region of interest" description="Disordered" evidence="1">
    <location>
        <begin position="1"/>
        <end position="60"/>
    </location>
</feature>
<feature type="compositionally biased region" description="Polar residues" evidence="1">
    <location>
        <begin position="256"/>
        <end position="265"/>
    </location>
</feature>
<keyword evidence="3" id="KW-1185">Reference proteome</keyword>
<evidence type="ECO:0000256" key="1">
    <source>
        <dbReference type="SAM" id="MobiDB-lite"/>
    </source>
</evidence>
<comment type="caution">
    <text evidence="2">The sequence shown here is derived from an EMBL/GenBank/DDBJ whole genome shotgun (WGS) entry which is preliminary data.</text>
</comment>
<feature type="compositionally biased region" description="Low complexity" evidence="1">
    <location>
        <begin position="100"/>
        <end position="113"/>
    </location>
</feature>
<name>A0A9Q1G1W8_SYNKA</name>
<feature type="region of interest" description="Disordered" evidence="1">
    <location>
        <begin position="185"/>
        <end position="215"/>
    </location>
</feature>
<dbReference type="Proteomes" id="UP001152622">
    <property type="component" value="Chromosome 3"/>
</dbReference>
<organism evidence="2 3">
    <name type="scientific">Synaphobranchus kaupii</name>
    <name type="common">Kaup's arrowtooth eel</name>
    <dbReference type="NCBI Taxonomy" id="118154"/>
    <lineage>
        <taxon>Eukaryota</taxon>
        <taxon>Metazoa</taxon>
        <taxon>Chordata</taxon>
        <taxon>Craniata</taxon>
        <taxon>Vertebrata</taxon>
        <taxon>Euteleostomi</taxon>
        <taxon>Actinopterygii</taxon>
        <taxon>Neopterygii</taxon>
        <taxon>Teleostei</taxon>
        <taxon>Anguilliformes</taxon>
        <taxon>Synaphobranchidae</taxon>
        <taxon>Synaphobranchus</taxon>
    </lineage>
</organism>
<protein>
    <submittedName>
        <fullName evidence="2">Uncharacterized protein</fullName>
    </submittedName>
</protein>
<evidence type="ECO:0000313" key="3">
    <source>
        <dbReference type="Proteomes" id="UP001152622"/>
    </source>
</evidence>